<evidence type="ECO:0000256" key="3">
    <source>
        <dbReference type="ARBA" id="ARBA00022538"/>
    </source>
</evidence>
<dbReference type="PANTHER" id="PTHR43833:SF5">
    <property type="entry name" value="TRK SYSTEM POTASSIUM UPTAKE PROTEIN TRKA"/>
    <property type="match status" value="1"/>
</dbReference>
<dbReference type="RefSeq" id="WP_197744260.1">
    <property type="nucleotide sequence ID" value="NZ_LR778175.1"/>
</dbReference>
<accession>A0A7G1QBW5</accession>
<keyword evidence="2" id="KW-0813">Transport</keyword>
<keyword evidence="5" id="KW-0520">NAD</keyword>
<dbReference type="KEGG" id="ntg:NSCAC_1602"/>
<dbReference type="InterPro" id="IPR006036">
    <property type="entry name" value="K_uptake_TrkA"/>
</dbReference>
<evidence type="ECO:0000256" key="2">
    <source>
        <dbReference type="ARBA" id="ARBA00022448"/>
    </source>
</evidence>
<gene>
    <name evidence="9" type="primary">trkA</name>
    <name evidence="9" type="ORF">NSCAC_1602</name>
</gene>
<dbReference type="InterPro" id="IPR036721">
    <property type="entry name" value="RCK_C_sf"/>
</dbReference>
<dbReference type="SUPFAM" id="SSF116726">
    <property type="entry name" value="TrkA C-terminal domain-like"/>
    <property type="match status" value="2"/>
</dbReference>
<dbReference type="InterPro" id="IPR003148">
    <property type="entry name" value="RCK_N"/>
</dbReference>
<dbReference type="PROSITE" id="PS51202">
    <property type="entry name" value="RCK_C"/>
    <property type="match status" value="2"/>
</dbReference>
<dbReference type="InterPro" id="IPR050721">
    <property type="entry name" value="Trk_Ktr_HKT_K-transport"/>
</dbReference>
<dbReference type="NCBIfam" id="NF007031">
    <property type="entry name" value="PRK09496.1-2"/>
    <property type="match status" value="1"/>
</dbReference>
<evidence type="ECO:0000259" key="7">
    <source>
        <dbReference type="PROSITE" id="PS51201"/>
    </source>
</evidence>
<dbReference type="GO" id="GO:0015079">
    <property type="term" value="F:potassium ion transmembrane transporter activity"/>
    <property type="evidence" value="ECO:0007669"/>
    <property type="project" value="InterPro"/>
</dbReference>
<dbReference type="Gene3D" id="3.40.50.720">
    <property type="entry name" value="NAD(P)-binding Rossmann-like Domain"/>
    <property type="match status" value="2"/>
</dbReference>
<dbReference type="Pfam" id="PF02254">
    <property type="entry name" value="TrkA_N"/>
    <property type="match status" value="2"/>
</dbReference>
<evidence type="ECO:0000313" key="9">
    <source>
        <dbReference type="EMBL" id="CAB1277301.1"/>
    </source>
</evidence>
<keyword evidence="10" id="KW-1185">Reference proteome</keyword>
<dbReference type="Gene3D" id="3.30.70.1450">
    <property type="entry name" value="Regulator of K+ conductance, C-terminal domain"/>
    <property type="match status" value="2"/>
</dbReference>
<protein>
    <recommendedName>
        <fullName evidence="1">Trk system potassium uptake protein TrkA</fullName>
    </recommendedName>
</protein>
<dbReference type="NCBIfam" id="NF007032">
    <property type="entry name" value="PRK09496.1-4"/>
    <property type="match status" value="1"/>
</dbReference>
<dbReference type="PROSITE" id="PS51201">
    <property type="entry name" value="RCK_N"/>
    <property type="match status" value="2"/>
</dbReference>
<dbReference type="NCBIfam" id="NF007039">
    <property type="entry name" value="PRK09496.3-2"/>
    <property type="match status" value="1"/>
</dbReference>
<reference evidence="9 10" key="1">
    <citation type="submission" date="2020-03" db="EMBL/GenBank/DDBJ databases">
        <authorList>
            <person name="Picone N."/>
        </authorList>
    </citation>
    <scope>NUCLEOTIDE SEQUENCE [LARGE SCALE GENOMIC DNA]</scope>
    <source>
        <strain evidence="9">NSCAC1</strain>
    </source>
</reference>
<dbReference type="SUPFAM" id="SSF51735">
    <property type="entry name" value="NAD(P)-binding Rossmann-fold domains"/>
    <property type="match status" value="2"/>
</dbReference>
<dbReference type="NCBIfam" id="NF007030">
    <property type="entry name" value="PRK09496.1-1"/>
    <property type="match status" value="1"/>
</dbReference>
<dbReference type="InterPro" id="IPR036291">
    <property type="entry name" value="NAD(P)-bd_dom_sf"/>
</dbReference>
<dbReference type="AlphaFoldDB" id="A0A7G1QBW5"/>
<feature type="domain" description="RCK C-terminal" evidence="8">
    <location>
        <begin position="142"/>
        <end position="226"/>
    </location>
</feature>
<dbReference type="PRINTS" id="PR00335">
    <property type="entry name" value="KUPTAKETRKA"/>
</dbReference>
<dbReference type="Proteomes" id="UP000516072">
    <property type="component" value="Chromosome"/>
</dbReference>
<evidence type="ECO:0000259" key="8">
    <source>
        <dbReference type="PROSITE" id="PS51202"/>
    </source>
</evidence>
<feature type="domain" description="RCK N-terminal" evidence="7">
    <location>
        <begin position="231"/>
        <end position="347"/>
    </location>
</feature>
<evidence type="ECO:0000313" key="10">
    <source>
        <dbReference type="Proteomes" id="UP000516072"/>
    </source>
</evidence>
<feature type="domain" description="RCK N-terminal" evidence="7">
    <location>
        <begin position="1"/>
        <end position="122"/>
    </location>
</feature>
<dbReference type="InterPro" id="IPR006037">
    <property type="entry name" value="RCK_C"/>
</dbReference>
<evidence type="ECO:0000256" key="4">
    <source>
        <dbReference type="ARBA" id="ARBA00022958"/>
    </source>
</evidence>
<proteinExistence type="predicted"/>
<evidence type="ECO:0000256" key="5">
    <source>
        <dbReference type="ARBA" id="ARBA00023027"/>
    </source>
</evidence>
<dbReference type="EMBL" id="LR778175">
    <property type="protein sequence ID" value="CAB1277301.1"/>
    <property type="molecule type" value="Genomic_DNA"/>
</dbReference>
<evidence type="ECO:0000256" key="1">
    <source>
        <dbReference type="ARBA" id="ARBA00017378"/>
    </source>
</evidence>
<keyword evidence="4" id="KW-0630">Potassium</keyword>
<dbReference type="FunFam" id="3.40.50.720:FF:000042">
    <property type="entry name" value="Trk system potassium transporter TrkA"/>
    <property type="match status" value="1"/>
</dbReference>
<evidence type="ECO:0000256" key="6">
    <source>
        <dbReference type="ARBA" id="ARBA00023065"/>
    </source>
</evidence>
<name>A0A7G1QBW5_9GAMM</name>
<dbReference type="PANTHER" id="PTHR43833">
    <property type="entry name" value="POTASSIUM CHANNEL PROTEIN 2-RELATED-RELATED"/>
    <property type="match status" value="1"/>
</dbReference>
<feature type="domain" description="RCK C-terminal" evidence="8">
    <location>
        <begin position="367"/>
        <end position="452"/>
    </location>
</feature>
<dbReference type="FunFam" id="3.30.70.1450:FF:000001">
    <property type="entry name" value="Trk system potassium transporter TrkA"/>
    <property type="match status" value="1"/>
</dbReference>
<keyword evidence="3" id="KW-0633">Potassium transport</keyword>
<keyword evidence="6" id="KW-0406">Ion transport</keyword>
<dbReference type="Pfam" id="PF02080">
    <property type="entry name" value="TrkA_C"/>
    <property type="match status" value="2"/>
</dbReference>
<dbReference type="GO" id="GO:0005886">
    <property type="term" value="C:plasma membrane"/>
    <property type="evidence" value="ECO:0007669"/>
    <property type="project" value="InterPro"/>
</dbReference>
<organism evidence="9 10">
    <name type="scientific">Candidatus Nitrosacidococcus tergens</name>
    <dbReference type="NCBI Taxonomy" id="553981"/>
    <lineage>
        <taxon>Bacteria</taxon>
        <taxon>Pseudomonadati</taxon>
        <taxon>Pseudomonadota</taxon>
        <taxon>Gammaproteobacteria</taxon>
        <taxon>Chromatiales</taxon>
        <taxon>Chromatiaceae</taxon>
        <taxon>Candidatus Nitrosacidococcus</taxon>
    </lineage>
</organism>
<sequence length="457" mass="49704">MKIIILGAGQVGRSVATNLAGESNDITLVDVDGKQLKDIGDRLDIRTIEGSGAHPNVLARAGAEEADMLIAVTRSDEVNIVACQVAYSLFNTPTKVARIRSSAYISHPQLFSDKLFPIDMLISPEELVTNSIKRLIENPGSLQVLDFAEGKVQLVAVKAYHDGLLVGHQLRELPQRIPGVKTRVAAIFRKNKPIFPQGDTVIEVDDEVFFTAPQEDISKMMRQLRSLDKPYKRIMLGGGGSVGHRLARVLEKSYQVKVIEANPSRAKYLSESLNKSLILVGDIINEELLVDEGIEDIDVFCALTNDDAVNILAAMLAKRLGAKKVMSLINRGVYADLVESGTVDIAISPHQATIGILLARIRRGDVVAAHSLRHGAVEAFEAVAHGDKSSSKVVGRGIEEIKLPSGTTIGAVVRGDEVLIAHHNTVIKSGDHVILFLTDKRRISEVERLFQVGFGFL</sequence>